<feature type="domain" description="RRM" evidence="2">
    <location>
        <begin position="87"/>
        <end position="131"/>
    </location>
</feature>
<feature type="region of interest" description="Disordered" evidence="1">
    <location>
        <begin position="17"/>
        <end position="75"/>
    </location>
</feature>
<organism evidence="3 4">
    <name type="scientific">Datura stramonium</name>
    <name type="common">Jimsonweed</name>
    <name type="synonym">Common thornapple</name>
    <dbReference type="NCBI Taxonomy" id="4076"/>
    <lineage>
        <taxon>Eukaryota</taxon>
        <taxon>Viridiplantae</taxon>
        <taxon>Streptophyta</taxon>
        <taxon>Embryophyta</taxon>
        <taxon>Tracheophyta</taxon>
        <taxon>Spermatophyta</taxon>
        <taxon>Magnoliopsida</taxon>
        <taxon>eudicotyledons</taxon>
        <taxon>Gunneridae</taxon>
        <taxon>Pentapetalae</taxon>
        <taxon>asterids</taxon>
        <taxon>lamiids</taxon>
        <taxon>Solanales</taxon>
        <taxon>Solanaceae</taxon>
        <taxon>Solanoideae</taxon>
        <taxon>Datureae</taxon>
        <taxon>Datura</taxon>
    </lineage>
</organism>
<dbReference type="InterPro" id="IPR000504">
    <property type="entry name" value="RRM_dom"/>
</dbReference>
<dbReference type="Gene3D" id="3.30.70.330">
    <property type="match status" value="1"/>
</dbReference>
<evidence type="ECO:0000256" key="1">
    <source>
        <dbReference type="SAM" id="MobiDB-lite"/>
    </source>
</evidence>
<dbReference type="InterPro" id="IPR039539">
    <property type="entry name" value="Ras_GTPase_bind_prot"/>
</dbReference>
<dbReference type="CDD" id="cd00590">
    <property type="entry name" value="RRM_SF"/>
    <property type="match status" value="1"/>
</dbReference>
<dbReference type="PANTHER" id="PTHR10693:SF64">
    <property type="entry name" value="NTF2 DOMAIN-CONTAINING PROTEIN"/>
    <property type="match status" value="1"/>
</dbReference>
<comment type="caution">
    <text evidence="3">The sequence shown here is derived from an EMBL/GenBank/DDBJ whole genome shotgun (WGS) entry which is preliminary data.</text>
</comment>
<dbReference type="EMBL" id="JACEIK010000552">
    <property type="protein sequence ID" value="MCD7458942.1"/>
    <property type="molecule type" value="Genomic_DNA"/>
</dbReference>
<dbReference type="SUPFAM" id="SSF54928">
    <property type="entry name" value="RNA-binding domain, RBD"/>
    <property type="match status" value="1"/>
</dbReference>
<proteinExistence type="predicted"/>
<name>A0ABS8SJL6_DATST</name>
<dbReference type="Pfam" id="PF00076">
    <property type="entry name" value="RRM_1"/>
    <property type="match status" value="1"/>
</dbReference>
<evidence type="ECO:0000313" key="3">
    <source>
        <dbReference type="EMBL" id="MCD7458942.1"/>
    </source>
</evidence>
<gene>
    <name evidence="3" type="ORF">HAX54_039666</name>
</gene>
<dbReference type="PANTHER" id="PTHR10693">
    <property type="entry name" value="RAS GTPASE-ACTIVATING PROTEIN-BINDING PROTEIN"/>
    <property type="match status" value="1"/>
</dbReference>
<dbReference type="InterPro" id="IPR012677">
    <property type="entry name" value="Nucleotide-bd_a/b_plait_sf"/>
</dbReference>
<keyword evidence="4" id="KW-1185">Reference proteome</keyword>
<evidence type="ECO:0000259" key="2">
    <source>
        <dbReference type="Pfam" id="PF00076"/>
    </source>
</evidence>
<protein>
    <recommendedName>
        <fullName evidence="2">RRM domain-containing protein</fullName>
    </recommendedName>
</protein>
<evidence type="ECO:0000313" key="4">
    <source>
        <dbReference type="Proteomes" id="UP000823775"/>
    </source>
</evidence>
<sequence length="214" mass="23200">MQNQLLQLPRRCSKKSYASIVSSQTKKGPTRVYVPANSRMPPAKAEKYPVNSVARAPAPESSIPTASEGNIPESKDAQYGAEGIPFYVRNLPLNVTVAQLEVEFKGFGPIKKEGVQVRSNRQQGFCFGFVESKVELHEQSDTVGSGRGRFSPGRGAGYRNDNFRGRGNFSESNGAMVKMALLERVSFQGVAGVKEDEVLKVTIKEEGGADGEVA</sequence>
<dbReference type="InterPro" id="IPR035979">
    <property type="entry name" value="RBD_domain_sf"/>
</dbReference>
<accession>A0ABS8SJL6</accession>
<reference evidence="3 4" key="1">
    <citation type="journal article" date="2021" name="BMC Genomics">
        <title>Datura genome reveals duplications of psychoactive alkaloid biosynthetic genes and high mutation rate following tissue culture.</title>
        <authorList>
            <person name="Rajewski A."/>
            <person name="Carter-House D."/>
            <person name="Stajich J."/>
            <person name="Litt A."/>
        </authorList>
    </citation>
    <scope>NUCLEOTIDE SEQUENCE [LARGE SCALE GENOMIC DNA]</scope>
    <source>
        <strain evidence="3">AR-01</strain>
    </source>
</reference>
<dbReference type="Proteomes" id="UP000823775">
    <property type="component" value="Unassembled WGS sequence"/>
</dbReference>